<dbReference type="InParanoid" id="A0A1V9XK96"/>
<dbReference type="PANTHER" id="PTHR15283:SF7">
    <property type="entry name" value="BURSICON"/>
    <property type="match status" value="1"/>
</dbReference>
<evidence type="ECO:0000313" key="8">
    <source>
        <dbReference type="Proteomes" id="UP000192247"/>
    </source>
</evidence>
<comment type="caution">
    <text evidence="7">The sequence shown here is derived from an EMBL/GenBank/DDBJ whole genome shotgun (WGS) entry which is preliminary data.</text>
</comment>
<dbReference type="GO" id="GO:0036122">
    <property type="term" value="F:BMP binding"/>
    <property type="evidence" value="ECO:0007669"/>
    <property type="project" value="TreeGrafter"/>
</dbReference>
<sequence length="101" mass="11292">MGSSLILLFLLQSLILGKAEIRAEESCQLKPVIHIIKEPGCQPKPVPSFACHGTCASYVQVSGSKYWQVERSCMCCQEVGEREATRRVYCPNQTPKYKKVS</sequence>
<keyword evidence="2" id="KW-0964">Secreted</keyword>
<evidence type="ECO:0000256" key="5">
    <source>
        <dbReference type="SAM" id="SignalP"/>
    </source>
</evidence>
<accession>A0A1V9XK96</accession>
<keyword evidence="8" id="KW-1185">Reference proteome</keyword>
<evidence type="ECO:0000256" key="2">
    <source>
        <dbReference type="ARBA" id="ARBA00022525"/>
    </source>
</evidence>
<feature type="signal peptide" evidence="5">
    <location>
        <begin position="1"/>
        <end position="19"/>
    </location>
</feature>
<evidence type="ECO:0000256" key="3">
    <source>
        <dbReference type="ARBA" id="ARBA00022729"/>
    </source>
</evidence>
<comment type="subcellular location">
    <subcellularLocation>
        <location evidence="1">Secreted</location>
    </subcellularLocation>
</comment>
<evidence type="ECO:0000256" key="1">
    <source>
        <dbReference type="ARBA" id="ARBA00004613"/>
    </source>
</evidence>
<dbReference type="GO" id="GO:0048018">
    <property type="term" value="F:receptor ligand activity"/>
    <property type="evidence" value="ECO:0007669"/>
    <property type="project" value="TreeGrafter"/>
</dbReference>
<dbReference type="InterPro" id="IPR029034">
    <property type="entry name" value="Cystine-knot_cytokine"/>
</dbReference>
<dbReference type="GO" id="GO:0038098">
    <property type="term" value="P:sequestering of BMP from receptor via BMP binding"/>
    <property type="evidence" value="ECO:0007669"/>
    <property type="project" value="TreeGrafter"/>
</dbReference>
<dbReference type="Proteomes" id="UP000192247">
    <property type="component" value="Unassembled WGS sequence"/>
</dbReference>
<evidence type="ECO:0000259" key="6">
    <source>
        <dbReference type="Pfam" id="PF03045"/>
    </source>
</evidence>
<dbReference type="STRING" id="418985.A0A1V9XK96"/>
<dbReference type="Gene3D" id="2.10.90.10">
    <property type="entry name" value="Cystine-knot cytokines"/>
    <property type="match status" value="1"/>
</dbReference>
<dbReference type="AlphaFoldDB" id="A0A1V9XK96"/>
<dbReference type="InterPro" id="IPR004133">
    <property type="entry name" value="DAN_dom"/>
</dbReference>
<dbReference type="Pfam" id="PF03045">
    <property type="entry name" value="DAN"/>
    <property type="match status" value="1"/>
</dbReference>
<protein>
    <submittedName>
        <fullName evidence="7">Bursicon-like</fullName>
    </submittedName>
</protein>
<dbReference type="OrthoDB" id="6493004at2759"/>
<reference evidence="7 8" key="1">
    <citation type="journal article" date="2017" name="Gigascience">
        <title>Draft genome of the honey bee ectoparasitic mite, Tropilaelaps mercedesae, is shaped by the parasitic life history.</title>
        <authorList>
            <person name="Dong X."/>
            <person name="Armstrong S.D."/>
            <person name="Xia D."/>
            <person name="Makepeace B.L."/>
            <person name="Darby A.C."/>
            <person name="Kadowaki T."/>
        </authorList>
    </citation>
    <scope>NUCLEOTIDE SEQUENCE [LARGE SCALE GENOMIC DNA]</scope>
    <source>
        <strain evidence="7">Wuxi-XJTLU</strain>
    </source>
</reference>
<feature type="chain" id="PRO_5012190245" evidence="5">
    <location>
        <begin position="20"/>
        <end position="101"/>
    </location>
</feature>
<dbReference type="GO" id="GO:0009887">
    <property type="term" value="P:animal organ morphogenesis"/>
    <property type="evidence" value="ECO:0007669"/>
    <property type="project" value="TreeGrafter"/>
</dbReference>
<keyword evidence="4" id="KW-1015">Disulfide bond</keyword>
<dbReference type="EMBL" id="MNPL01008968">
    <property type="protein sequence ID" value="OQR73960.1"/>
    <property type="molecule type" value="Genomic_DNA"/>
</dbReference>
<keyword evidence="3 5" id="KW-0732">Signal</keyword>
<name>A0A1V9XK96_9ACAR</name>
<proteinExistence type="predicted"/>
<dbReference type="GO" id="GO:0005615">
    <property type="term" value="C:extracellular space"/>
    <property type="evidence" value="ECO:0007669"/>
    <property type="project" value="TreeGrafter"/>
</dbReference>
<evidence type="ECO:0000256" key="4">
    <source>
        <dbReference type="ARBA" id="ARBA00023157"/>
    </source>
</evidence>
<gene>
    <name evidence="7" type="ORF">BIW11_03483</name>
</gene>
<feature type="domain" description="DAN" evidence="6">
    <location>
        <begin position="18"/>
        <end position="100"/>
    </location>
</feature>
<organism evidence="7 8">
    <name type="scientific">Tropilaelaps mercedesae</name>
    <dbReference type="NCBI Taxonomy" id="418985"/>
    <lineage>
        <taxon>Eukaryota</taxon>
        <taxon>Metazoa</taxon>
        <taxon>Ecdysozoa</taxon>
        <taxon>Arthropoda</taxon>
        <taxon>Chelicerata</taxon>
        <taxon>Arachnida</taxon>
        <taxon>Acari</taxon>
        <taxon>Parasitiformes</taxon>
        <taxon>Mesostigmata</taxon>
        <taxon>Gamasina</taxon>
        <taxon>Dermanyssoidea</taxon>
        <taxon>Laelapidae</taxon>
        <taxon>Tropilaelaps</taxon>
    </lineage>
</organism>
<evidence type="ECO:0000313" key="7">
    <source>
        <dbReference type="EMBL" id="OQR73960.1"/>
    </source>
</evidence>
<dbReference type="PANTHER" id="PTHR15283">
    <property type="entry name" value="GREMLIN 1"/>
    <property type="match status" value="1"/>
</dbReference>